<sequence length="77" mass="8811">MLKRDQFGRGTACNADHPLAIERKRQAKLVLRKRRAADTQERARTRLPGKCRLRDGEQGNTQLEKPPATRQRSSAIM</sequence>
<organism evidence="2 3">
    <name type="scientific">Novosphingobium clariflavum</name>
    <dbReference type="NCBI Taxonomy" id="2029884"/>
    <lineage>
        <taxon>Bacteria</taxon>
        <taxon>Pseudomonadati</taxon>
        <taxon>Pseudomonadota</taxon>
        <taxon>Alphaproteobacteria</taxon>
        <taxon>Sphingomonadales</taxon>
        <taxon>Sphingomonadaceae</taxon>
        <taxon>Novosphingobium</taxon>
    </lineage>
</organism>
<evidence type="ECO:0000313" key="3">
    <source>
        <dbReference type="Proteomes" id="UP001589858"/>
    </source>
</evidence>
<feature type="region of interest" description="Disordered" evidence="1">
    <location>
        <begin position="32"/>
        <end position="77"/>
    </location>
</feature>
<evidence type="ECO:0000313" key="2">
    <source>
        <dbReference type="EMBL" id="MFC0683797.1"/>
    </source>
</evidence>
<name>A0ABV6S3J3_9SPHN</name>
<keyword evidence="3" id="KW-1185">Reference proteome</keyword>
<accession>A0ABV6S3J3</accession>
<dbReference type="RefSeq" id="WP_267220159.1">
    <property type="nucleotide sequence ID" value="NZ_JAPCWC010000006.1"/>
</dbReference>
<evidence type="ECO:0000256" key="1">
    <source>
        <dbReference type="SAM" id="MobiDB-lite"/>
    </source>
</evidence>
<dbReference type="Proteomes" id="UP001589858">
    <property type="component" value="Unassembled WGS sequence"/>
</dbReference>
<proteinExistence type="predicted"/>
<dbReference type="EMBL" id="JBHLTM010000016">
    <property type="protein sequence ID" value="MFC0683797.1"/>
    <property type="molecule type" value="Genomic_DNA"/>
</dbReference>
<comment type="caution">
    <text evidence="2">The sequence shown here is derived from an EMBL/GenBank/DDBJ whole genome shotgun (WGS) entry which is preliminary data.</text>
</comment>
<gene>
    <name evidence="2" type="ORF">ACFFF8_04250</name>
</gene>
<reference evidence="2 3" key="1">
    <citation type="submission" date="2024-09" db="EMBL/GenBank/DDBJ databases">
        <authorList>
            <person name="Sun Q."/>
            <person name="Mori K."/>
        </authorList>
    </citation>
    <scope>NUCLEOTIDE SEQUENCE [LARGE SCALE GENOMIC DNA]</scope>
    <source>
        <strain evidence="2 3">CICC 11035S</strain>
    </source>
</reference>
<protein>
    <submittedName>
        <fullName evidence="2">Uncharacterized protein</fullName>
    </submittedName>
</protein>